<dbReference type="Pfam" id="PF13495">
    <property type="entry name" value="Phage_int_SAM_4"/>
    <property type="match status" value="1"/>
</dbReference>
<keyword evidence="4" id="KW-0233">DNA recombination</keyword>
<dbReference type="PROSITE" id="PS51900">
    <property type="entry name" value="CB"/>
    <property type="match status" value="1"/>
</dbReference>
<evidence type="ECO:0000313" key="9">
    <source>
        <dbReference type="Proteomes" id="UP001464891"/>
    </source>
</evidence>
<comment type="caution">
    <text evidence="8">The sequence shown here is derived from an EMBL/GenBank/DDBJ whole genome shotgun (WGS) entry which is preliminary data.</text>
</comment>
<dbReference type="InterPro" id="IPR013762">
    <property type="entry name" value="Integrase-like_cat_sf"/>
</dbReference>
<evidence type="ECO:0000256" key="5">
    <source>
        <dbReference type="PROSITE-ProRule" id="PRU01248"/>
    </source>
</evidence>
<accession>A0ABV0JFA5</accession>
<name>A0ABV0JFA5_9CYAN</name>
<evidence type="ECO:0000256" key="3">
    <source>
        <dbReference type="ARBA" id="ARBA00023125"/>
    </source>
</evidence>
<evidence type="ECO:0000313" key="8">
    <source>
        <dbReference type="EMBL" id="MEP0820473.1"/>
    </source>
</evidence>
<keyword evidence="3 5" id="KW-0238">DNA-binding</keyword>
<organism evidence="8 9">
    <name type="scientific">Trichocoleus desertorum GB2-A4</name>
    <dbReference type="NCBI Taxonomy" id="2933944"/>
    <lineage>
        <taxon>Bacteria</taxon>
        <taxon>Bacillati</taxon>
        <taxon>Cyanobacteriota</taxon>
        <taxon>Cyanophyceae</taxon>
        <taxon>Leptolyngbyales</taxon>
        <taxon>Trichocoleusaceae</taxon>
        <taxon>Trichocoleus</taxon>
    </lineage>
</organism>
<keyword evidence="9" id="KW-1185">Reference proteome</keyword>
<dbReference type="InterPro" id="IPR011010">
    <property type="entry name" value="DNA_brk_join_enz"/>
</dbReference>
<dbReference type="SUPFAM" id="SSF56349">
    <property type="entry name" value="DNA breaking-rejoining enzymes"/>
    <property type="match status" value="1"/>
</dbReference>
<dbReference type="Gene3D" id="1.10.443.10">
    <property type="entry name" value="Intergrase catalytic core"/>
    <property type="match status" value="1"/>
</dbReference>
<protein>
    <submittedName>
        <fullName evidence="8">Tyrosine-type recombinase/integrase</fullName>
    </submittedName>
</protein>
<evidence type="ECO:0000256" key="1">
    <source>
        <dbReference type="ARBA" id="ARBA00008857"/>
    </source>
</evidence>
<dbReference type="InterPro" id="IPR002104">
    <property type="entry name" value="Integrase_catalytic"/>
</dbReference>
<dbReference type="CDD" id="cd00397">
    <property type="entry name" value="DNA_BRE_C"/>
    <property type="match status" value="1"/>
</dbReference>
<evidence type="ECO:0000259" key="7">
    <source>
        <dbReference type="PROSITE" id="PS51900"/>
    </source>
</evidence>
<gene>
    <name evidence="8" type="ORF">NC998_25590</name>
</gene>
<dbReference type="InterPro" id="IPR044068">
    <property type="entry name" value="CB"/>
</dbReference>
<dbReference type="InterPro" id="IPR010998">
    <property type="entry name" value="Integrase_recombinase_N"/>
</dbReference>
<dbReference type="InterPro" id="IPR050090">
    <property type="entry name" value="Tyrosine_recombinase_XerCD"/>
</dbReference>
<keyword evidence="2" id="KW-0229">DNA integration</keyword>
<proteinExistence type="inferred from homology"/>
<feature type="domain" description="Tyr recombinase" evidence="6">
    <location>
        <begin position="134"/>
        <end position="339"/>
    </location>
</feature>
<comment type="similarity">
    <text evidence="1">Belongs to the 'phage' integrase family.</text>
</comment>
<evidence type="ECO:0000256" key="2">
    <source>
        <dbReference type="ARBA" id="ARBA00022908"/>
    </source>
</evidence>
<dbReference type="Proteomes" id="UP001464891">
    <property type="component" value="Unassembled WGS sequence"/>
</dbReference>
<dbReference type="EMBL" id="JAMPKM010000030">
    <property type="protein sequence ID" value="MEP0820473.1"/>
    <property type="molecule type" value="Genomic_DNA"/>
</dbReference>
<evidence type="ECO:0000259" key="6">
    <source>
        <dbReference type="PROSITE" id="PS51898"/>
    </source>
</evidence>
<reference evidence="8 9" key="1">
    <citation type="submission" date="2022-04" db="EMBL/GenBank/DDBJ databases">
        <title>Positive selection, recombination, and allopatry shape intraspecific diversity of widespread and dominant cyanobacteria.</title>
        <authorList>
            <person name="Wei J."/>
            <person name="Shu W."/>
            <person name="Hu C."/>
        </authorList>
    </citation>
    <scope>NUCLEOTIDE SEQUENCE [LARGE SCALE GENOMIC DNA]</scope>
    <source>
        <strain evidence="8 9">GB2-A4</strain>
    </source>
</reference>
<dbReference type="Pfam" id="PF00589">
    <property type="entry name" value="Phage_integrase"/>
    <property type="match status" value="1"/>
</dbReference>
<feature type="domain" description="Core-binding (CB)" evidence="7">
    <location>
        <begin position="26"/>
        <end position="113"/>
    </location>
</feature>
<dbReference type="Gene3D" id="1.10.150.130">
    <property type="match status" value="1"/>
</dbReference>
<sequence length="352" mass="40277">MCLSPVVTTLSPTQSSLRASTNRVLSLRDDAIAEFLQAKNLAPKSEKAYRLDLSRFTRWCDLPGSPYQQQPWREVSARQLRHFKTYLQQELQLSAGTVRRTLSTLKQFFDWLQDHKYIQTHPARTLELPEASEPTAKDLSAEEIEWLYRAATLSKLAERNTAIVSVLLHGLRAEEICNLDVADFDGVRLHIRKAKRGSVGTVPLKPQAQQHLQMYLEWRQSQTEGSRAAGIEIESDRPLFISYSPRNRHQRLGYDGLYKLVSKELQAIAQELAQAEGKEVSHLHPHRGRHTFATSLVVDGMRYKTMDSRLAMKLTRHRSAHSFDRYVKRADELLAEAAIFETEALKQAETET</sequence>
<evidence type="ECO:0000256" key="4">
    <source>
        <dbReference type="ARBA" id="ARBA00023172"/>
    </source>
</evidence>
<dbReference type="InterPro" id="IPR004107">
    <property type="entry name" value="Integrase_SAM-like_N"/>
</dbReference>
<dbReference type="PROSITE" id="PS51898">
    <property type="entry name" value="TYR_RECOMBINASE"/>
    <property type="match status" value="1"/>
</dbReference>
<dbReference type="PANTHER" id="PTHR30349">
    <property type="entry name" value="PHAGE INTEGRASE-RELATED"/>
    <property type="match status" value="1"/>
</dbReference>
<dbReference type="PANTHER" id="PTHR30349:SF41">
    <property type="entry name" value="INTEGRASE_RECOMBINASE PROTEIN MJ0367-RELATED"/>
    <property type="match status" value="1"/>
</dbReference>